<dbReference type="PANTHER" id="PTHR45527">
    <property type="entry name" value="NONRIBOSOMAL PEPTIDE SYNTHETASE"/>
    <property type="match status" value="1"/>
</dbReference>
<dbReference type="SUPFAM" id="SSF52777">
    <property type="entry name" value="CoA-dependent acyltransferases"/>
    <property type="match status" value="2"/>
</dbReference>
<feature type="region of interest" description="Disordered" evidence="2">
    <location>
        <begin position="233"/>
        <end position="253"/>
    </location>
</feature>
<name>A0AAC9PQN9_9PSEU</name>
<evidence type="ECO:0000313" key="4">
    <source>
        <dbReference type="EMBL" id="APU13117.1"/>
    </source>
</evidence>
<dbReference type="PANTHER" id="PTHR45527:SF1">
    <property type="entry name" value="FATTY ACID SYNTHASE"/>
    <property type="match status" value="1"/>
</dbReference>
<dbReference type="GO" id="GO:0005829">
    <property type="term" value="C:cytosol"/>
    <property type="evidence" value="ECO:0007669"/>
    <property type="project" value="TreeGrafter"/>
</dbReference>
<dbReference type="EMBL" id="CP016076">
    <property type="protein sequence ID" value="APU13117.1"/>
    <property type="molecule type" value="Genomic_DNA"/>
</dbReference>
<dbReference type="RefSeq" id="WP_083682940.1">
    <property type="nucleotide sequence ID" value="NZ_CP016076.1"/>
</dbReference>
<feature type="domain" description="Carrier" evidence="3">
    <location>
        <begin position="496"/>
        <end position="570"/>
    </location>
</feature>
<sequence>MTTHDQVGAHSPQIEGAVPLIDRTTDTLPIGPLQEGLWVFWQLNPASAAYNLPETLHVEGEFDLDAIRFAFDETVRRHEALRTTFHETESGVVQVVSSDPGPLPVTVTDLRDVPAAEHADRLAATLYDEANAPFDLAADLPIRLAVIRVAEERTSLLITTHHIACDGPSLSRVLEDFEAFHQAARRGTLPDLPPAPPGYTELVRQQLAALAGQGLRDELDYWRDRLAGARGSVLPGDGGSRSTEGTHRTSSVSTVLQPELAAEVLDYARRSRATPFTVLLCTMQIMIAHASKDREVVLGTATEGRSRRFVDTVGMLVNTLVIKSTIDTSASFAAVLEAVSLDVMDALDYQDLPYSRAIAELDGSGRGSGDDLIKTMFTAGAKGGSAARSERESGVPAYRVEGPFDVITWTYIEGSVVVLDWEFALRSYSRETAAGYRDAYQEILAALVRDPEAPIDSLGLTDVLTRFVPDASPTTVAGSAESVASDAGTADGADDTTLSPVETAVAAIWAEFLEVPVESPFDDFFQLGGHSMVASRVVAVVRRKVAPVTMRKLFDHPRLRDFCALLDTGG</sequence>
<evidence type="ECO:0000256" key="1">
    <source>
        <dbReference type="ARBA" id="ARBA00001957"/>
    </source>
</evidence>
<dbReference type="GO" id="GO:0047527">
    <property type="term" value="F:2,3-dihydroxybenzoate-serine ligase activity"/>
    <property type="evidence" value="ECO:0007669"/>
    <property type="project" value="TreeGrafter"/>
</dbReference>
<dbReference type="AlphaFoldDB" id="A0AAC9PQN9"/>
<dbReference type="InterPro" id="IPR023213">
    <property type="entry name" value="CAT-like_dom_sf"/>
</dbReference>
<protein>
    <submittedName>
        <fullName evidence="4">Polyketide synthase component,phosphopantetheine-containing protein</fullName>
    </submittedName>
</protein>
<dbReference type="InterPro" id="IPR009081">
    <property type="entry name" value="PP-bd_ACP"/>
</dbReference>
<feature type="compositionally biased region" description="Polar residues" evidence="2">
    <location>
        <begin position="240"/>
        <end position="253"/>
    </location>
</feature>
<gene>
    <name evidence="4" type="ORF">UA74_05205</name>
</gene>
<dbReference type="Pfam" id="PF00668">
    <property type="entry name" value="Condensation"/>
    <property type="match status" value="1"/>
</dbReference>
<dbReference type="Gene3D" id="1.10.1200.10">
    <property type="entry name" value="ACP-like"/>
    <property type="match status" value="1"/>
</dbReference>
<dbReference type="Proteomes" id="UP000185511">
    <property type="component" value="Chromosome"/>
</dbReference>
<evidence type="ECO:0000259" key="3">
    <source>
        <dbReference type="PROSITE" id="PS50075"/>
    </source>
</evidence>
<dbReference type="Pfam" id="PF00550">
    <property type="entry name" value="PP-binding"/>
    <property type="match status" value="1"/>
</dbReference>
<dbReference type="GO" id="GO:0008610">
    <property type="term" value="P:lipid biosynthetic process"/>
    <property type="evidence" value="ECO:0007669"/>
    <property type="project" value="UniProtKB-ARBA"/>
</dbReference>
<evidence type="ECO:0000313" key="5">
    <source>
        <dbReference type="Proteomes" id="UP000185511"/>
    </source>
</evidence>
<comment type="cofactor">
    <cofactor evidence="1">
        <name>pantetheine 4'-phosphate</name>
        <dbReference type="ChEBI" id="CHEBI:47942"/>
    </cofactor>
</comment>
<dbReference type="Gene3D" id="3.30.559.10">
    <property type="entry name" value="Chloramphenicol acetyltransferase-like domain"/>
    <property type="match status" value="1"/>
</dbReference>
<evidence type="ECO:0000256" key="2">
    <source>
        <dbReference type="SAM" id="MobiDB-lite"/>
    </source>
</evidence>
<dbReference type="SUPFAM" id="SSF47336">
    <property type="entry name" value="ACP-like"/>
    <property type="match status" value="1"/>
</dbReference>
<dbReference type="Gene3D" id="3.30.559.30">
    <property type="entry name" value="Nonribosomal peptide synthetase, condensation domain"/>
    <property type="match status" value="1"/>
</dbReference>
<dbReference type="GO" id="GO:0009239">
    <property type="term" value="P:enterobactin biosynthetic process"/>
    <property type="evidence" value="ECO:0007669"/>
    <property type="project" value="TreeGrafter"/>
</dbReference>
<dbReference type="GO" id="GO:0043041">
    <property type="term" value="P:amino acid activation for nonribosomal peptide biosynthetic process"/>
    <property type="evidence" value="ECO:0007669"/>
    <property type="project" value="TreeGrafter"/>
</dbReference>
<dbReference type="GO" id="GO:0009366">
    <property type="term" value="C:enterobactin synthetase complex"/>
    <property type="evidence" value="ECO:0007669"/>
    <property type="project" value="TreeGrafter"/>
</dbReference>
<accession>A0AAC9PQN9</accession>
<dbReference type="GO" id="GO:0031177">
    <property type="term" value="F:phosphopantetheine binding"/>
    <property type="evidence" value="ECO:0007669"/>
    <property type="project" value="TreeGrafter"/>
</dbReference>
<proteinExistence type="predicted"/>
<dbReference type="InterPro" id="IPR001242">
    <property type="entry name" value="Condensation_dom"/>
</dbReference>
<organism evidence="4 5">
    <name type="scientific">Actinoalloteichus fjordicus</name>
    <dbReference type="NCBI Taxonomy" id="1612552"/>
    <lineage>
        <taxon>Bacteria</taxon>
        <taxon>Bacillati</taxon>
        <taxon>Actinomycetota</taxon>
        <taxon>Actinomycetes</taxon>
        <taxon>Pseudonocardiales</taxon>
        <taxon>Pseudonocardiaceae</taxon>
        <taxon>Actinoalloteichus</taxon>
    </lineage>
</organism>
<dbReference type="PROSITE" id="PS50075">
    <property type="entry name" value="CARRIER"/>
    <property type="match status" value="1"/>
</dbReference>
<feature type="region of interest" description="Disordered" evidence="2">
    <location>
        <begin position="474"/>
        <end position="496"/>
    </location>
</feature>
<reference evidence="5" key="1">
    <citation type="submission" date="2016-06" db="EMBL/GenBank/DDBJ databases">
        <title>Complete genome sequence of Actinoalloteichus fjordicus DSM 46855 (=ADI127-17), type strain of the new species Actinoalloteichus fjordicus.</title>
        <authorList>
            <person name="Ruckert C."/>
            <person name="Nouioui I."/>
            <person name="Willmese J."/>
            <person name="van Wezel G."/>
            <person name="Klenk H.-P."/>
            <person name="Kalinowski J."/>
            <person name="Zotchev S.B."/>
        </authorList>
    </citation>
    <scope>NUCLEOTIDE SEQUENCE [LARGE SCALE GENOMIC DNA]</scope>
    <source>
        <strain evidence="5">ADI127-7</strain>
    </source>
</reference>
<keyword evidence="5" id="KW-1185">Reference proteome</keyword>
<feature type="compositionally biased region" description="Low complexity" evidence="2">
    <location>
        <begin position="486"/>
        <end position="496"/>
    </location>
</feature>
<dbReference type="KEGG" id="acad:UA74_05205"/>
<dbReference type="InterPro" id="IPR036736">
    <property type="entry name" value="ACP-like_sf"/>
</dbReference>